<gene>
    <name evidence="1" type="ORF">IAC78_00705</name>
</gene>
<sequence>MDISNLFKQISPDFLKKQDEITKEMLSSDFELQNKLSELCLDKDKLNSAIDSSLPSIRRVLEDKLPCKECLGYYQCKKQDKKGFVSSPYYIEENNSFEDKLQMCQYLKKIDESLKNIYVSDYEKMKIYALADKAIGAFNKNAIEHSFSKVGSKCVSKVLNLSKNSETKHLGYYLYSMDTNGKAILLATAFLAAKIGMKVAVIDAKNSFNAAMSSLDDYASITRKIESAAKADVLFVCDAGFELVRNNKINTLYSSLLSIRRKIGCLTFVSSFKTEEDFISSITYGSEQRNAMYNLFDNIFEEIKVQDTQRFSELDF</sequence>
<organism evidence="1 2">
    <name type="scientific">Candidatus Scatoplasma merdavium</name>
    <dbReference type="NCBI Taxonomy" id="2840932"/>
    <lineage>
        <taxon>Bacteria</taxon>
        <taxon>Bacillati</taxon>
        <taxon>Bacillota</taxon>
        <taxon>Bacilli</taxon>
        <taxon>Bacillales</taxon>
        <taxon>Candidatus Scatoplasma</taxon>
    </lineage>
</organism>
<proteinExistence type="predicted"/>
<dbReference type="EMBL" id="JADING010000016">
    <property type="protein sequence ID" value="MBO8413991.1"/>
    <property type="molecule type" value="Genomic_DNA"/>
</dbReference>
<dbReference type="Gene3D" id="3.40.50.300">
    <property type="entry name" value="P-loop containing nucleotide triphosphate hydrolases"/>
    <property type="match status" value="1"/>
</dbReference>
<dbReference type="Proteomes" id="UP000823629">
    <property type="component" value="Unassembled WGS sequence"/>
</dbReference>
<name>A0A9D9GR68_9BACL</name>
<accession>A0A9D9GR68</accession>
<reference evidence="1" key="2">
    <citation type="journal article" date="2021" name="PeerJ">
        <title>Extensive microbial diversity within the chicken gut microbiome revealed by metagenomics and culture.</title>
        <authorList>
            <person name="Gilroy R."/>
            <person name="Ravi A."/>
            <person name="Getino M."/>
            <person name="Pursley I."/>
            <person name="Horton D.L."/>
            <person name="Alikhan N.F."/>
            <person name="Baker D."/>
            <person name="Gharbi K."/>
            <person name="Hall N."/>
            <person name="Watson M."/>
            <person name="Adriaenssens E.M."/>
            <person name="Foster-Nyarko E."/>
            <person name="Jarju S."/>
            <person name="Secka A."/>
            <person name="Antonio M."/>
            <person name="Oren A."/>
            <person name="Chaudhuri R.R."/>
            <person name="La Ragione R."/>
            <person name="Hildebrand F."/>
            <person name="Pallen M.J."/>
        </authorList>
    </citation>
    <scope>NUCLEOTIDE SEQUENCE</scope>
    <source>
        <strain evidence="1">1748</strain>
    </source>
</reference>
<evidence type="ECO:0000313" key="1">
    <source>
        <dbReference type="EMBL" id="MBO8413991.1"/>
    </source>
</evidence>
<evidence type="ECO:0000313" key="2">
    <source>
        <dbReference type="Proteomes" id="UP000823629"/>
    </source>
</evidence>
<reference evidence="1" key="1">
    <citation type="submission" date="2020-10" db="EMBL/GenBank/DDBJ databases">
        <authorList>
            <person name="Gilroy R."/>
        </authorList>
    </citation>
    <scope>NUCLEOTIDE SEQUENCE</scope>
    <source>
        <strain evidence="1">1748</strain>
    </source>
</reference>
<dbReference type="AlphaFoldDB" id="A0A9D9GR68"/>
<comment type="caution">
    <text evidence="1">The sequence shown here is derived from an EMBL/GenBank/DDBJ whole genome shotgun (WGS) entry which is preliminary data.</text>
</comment>
<dbReference type="InterPro" id="IPR027417">
    <property type="entry name" value="P-loop_NTPase"/>
</dbReference>
<protein>
    <submittedName>
        <fullName evidence="1">Uncharacterized protein</fullName>
    </submittedName>
</protein>